<dbReference type="RefSeq" id="XP_016742990.1">
    <property type="nucleotide sequence ID" value="XM_016887501.1"/>
</dbReference>
<dbReference type="Gene3D" id="2.40.70.10">
    <property type="entry name" value="Acid Proteases"/>
    <property type="match status" value="1"/>
</dbReference>
<dbReference type="Proteomes" id="UP000818029">
    <property type="component" value="Chromosome D09"/>
</dbReference>
<dbReference type="PANTHER" id="PTHR15503">
    <property type="entry name" value="LDOC1 RELATED"/>
    <property type="match status" value="1"/>
</dbReference>
<evidence type="ECO:0000313" key="1">
    <source>
        <dbReference type="Proteomes" id="UP000818029"/>
    </source>
</evidence>
<dbReference type="PANTHER" id="PTHR15503:SF45">
    <property type="entry name" value="RNA-DIRECTED DNA POLYMERASE HOMOLOG"/>
    <property type="match status" value="1"/>
</dbReference>
<dbReference type="SUPFAM" id="SSF50630">
    <property type="entry name" value="Acid proteases"/>
    <property type="match status" value="1"/>
</dbReference>
<reference evidence="1" key="1">
    <citation type="journal article" date="2020" name="Nat. Genet.">
        <title>Genomic diversifications of five Gossypium allopolyploid species and their impact on cotton improvement.</title>
        <authorList>
            <person name="Chen Z.J."/>
            <person name="Sreedasyam A."/>
            <person name="Ando A."/>
            <person name="Song Q."/>
            <person name="De Santiago L.M."/>
            <person name="Hulse-Kemp A.M."/>
            <person name="Ding M."/>
            <person name="Ye W."/>
            <person name="Kirkbride R.C."/>
            <person name="Jenkins J."/>
            <person name="Plott C."/>
            <person name="Lovell J."/>
            <person name="Lin Y.M."/>
            <person name="Vaughn R."/>
            <person name="Liu B."/>
            <person name="Simpson S."/>
            <person name="Scheffler B.E."/>
            <person name="Wen L."/>
            <person name="Saski C.A."/>
            <person name="Grover C.E."/>
            <person name="Hu G."/>
            <person name="Conover J.L."/>
            <person name="Carlson J.W."/>
            <person name="Shu S."/>
            <person name="Boston L.B."/>
            <person name="Williams M."/>
            <person name="Peterson D.G."/>
            <person name="McGee K."/>
            <person name="Jones D.C."/>
            <person name="Wendel J.F."/>
            <person name="Stelly D.M."/>
            <person name="Grimwood J."/>
            <person name="Schmutz J."/>
        </authorList>
    </citation>
    <scope>NUCLEOTIDE SEQUENCE [LARGE SCALE GENOMIC DNA]</scope>
    <source>
        <strain evidence="1">cv. TM-1</strain>
    </source>
</reference>
<organism evidence="1 2">
    <name type="scientific">Gossypium hirsutum</name>
    <name type="common">Upland cotton</name>
    <name type="synonym">Gossypium mexicanum</name>
    <dbReference type="NCBI Taxonomy" id="3635"/>
    <lineage>
        <taxon>Eukaryota</taxon>
        <taxon>Viridiplantae</taxon>
        <taxon>Streptophyta</taxon>
        <taxon>Embryophyta</taxon>
        <taxon>Tracheophyta</taxon>
        <taxon>Spermatophyta</taxon>
        <taxon>Magnoliopsida</taxon>
        <taxon>eudicotyledons</taxon>
        <taxon>Gunneridae</taxon>
        <taxon>Pentapetalae</taxon>
        <taxon>rosids</taxon>
        <taxon>malvids</taxon>
        <taxon>Malvales</taxon>
        <taxon>Malvaceae</taxon>
        <taxon>Malvoideae</taxon>
        <taxon>Gossypium</taxon>
    </lineage>
</organism>
<protein>
    <submittedName>
        <fullName evidence="2">Uncharacterized protein</fullName>
    </submittedName>
</protein>
<reference evidence="2" key="2">
    <citation type="submission" date="2025-08" db="UniProtKB">
        <authorList>
            <consortium name="RefSeq"/>
        </authorList>
    </citation>
    <scope>IDENTIFICATION</scope>
</reference>
<name>A0A1U8NVV6_GOSHI</name>
<keyword evidence="1" id="KW-1185">Reference proteome</keyword>
<dbReference type="PaxDb" id="3635-A0A1U8NVV6"/>
<sequence>MEAKSSSVQGSQRKNFSKSSFGASTRAYVINVKEYADLPKVITGIFSFLGNNIYALIDLGSTHSYICTKVIEDFSLEIKYFEANVLVTNPLGQSTIVNKLIRNCPLAFGEHVFLADLLLLSFHEFDASLGLDWLTRHNTMVDCRTRSVRLVNAESKEIVMFGKQIGLVNKIISAVIVQGEDANLSCIMDTSESMSEISQVPVVREFIDVFPGEFPEIPTEREI</sequence>
<gene>
    <name evidence="2" type="primary">LOC107952231</name>
</gene>
<dbReference type="GeneID" id="107952231"/>
<dbReference type="AlphaFoldDB" id="A0A1U8NVV6"/>
<dbReference type="InterPro" id="IPR032567">
    <property type="entry name" value="RTL1-rel"/>
</dbReference>
<dbReference type="Pfam" id="PF08284">
    <property type="entry name" value="RVP_2"/>
    <property type="match status" value="1"/>
</dbReference>
<accession>A0A1U8NVV6</accession>
<dbReference type="CDD" id="cd00303">
    <property type="entry name" value="retropepsin_like"/>
    <property type="match status" value="1"/>
</dbReference>
<dbReference type="KEGG" id="ghi:107952231"/>
<evidence type="ECO:0000313" key="2">
    <source>
        <dbReference type="RefSeq" id="XP_016742990.1"/>
    </source>
</evidence>
<proteinExistence type="predicted"/>
<dbReference type="InterPro" id="IPR021109">
    <property type="entry name" value="Peptidase_aspartic_dom_sf"/>
</dbReference>